<dbReference type="GO" id="GO:0005634">
    <property type="term" value="C:nucleus"/>
    <property type="evidence" value="ECO:0007669"/>
    <property type="project" value="UniProtKB-SubCell"/>
</dbReference>
<evidence type="ECO:0000256" key="4">
    <source>
        <dbReference type="ARBA" id="ARBA00023163"/>
    </source>
</evidence>
<keyword evidence="5 6" id="KW-0539">Nucleus</keyword>
<name>A0AAV8BTQ2_9POAL</name>
<keyword evidence="3 6" id="KW-0805">Transcription regulation</keyword>
<comment type="function">
    <text evidence="6">Transcriptional repressor that regulates multiple aspects of plant growth and development.</text>
</comment>
<feature type="domain" description="OVATE" evidence="8">
    <location>
        <begin position="138"/>
        <end position="197"/>
    </location>
</feature>
<evidence type="ECO:0000256" key="3">
    <source>
        <dbReference type="ARBA" id="ARBA00023015"/>
    </source>
</evidence>
<evidence type="ECO:0000313" key="10">
    <source>
        <dbReference type="Proteomes" id="UP001140206"/>
    </source>
</evidence>
<evidence type="ECO:0000256" key="6">
    <source>
        <dbReference type="RuleBase" id="RU367028"/>
    </source>
</evidence>
<dbReference type="AlphaFoldDB" id="A0AAV8BTQ2"/>
<reference evidence="9" key="1">
    <citation type="submission" date="2022-08" db="EMBL/GenBank/DDBJ databases">
        <authorList>
            <person name="Marques A."/>
        </authorList>
    </citation>
    <scope>NUCLEOTIDE SEQUENCE</scope>
    <source>
        <strain evidence="9">RhyPub2mFocal</strain>
        <tissue evidence="9">Leaves</tissue>
    </source>
</reference>
<gene>
    <name evidence="9" type="ORF">LUZ62_080956</name>
</gene>
<evidence type="ECO:0000313" key="9">
    <source>
        <dbReference type="EMBL" id="KAJ4746551.1"/>
    </source>
</evidence>
<dbReference type="EMBL" id="JAMFTS010000005">
    <property type="protein sequence ID" value="KAJ4746551.1"/>
    <property type="molecule type" value="Genomic_DNA"/>
</dbReference>
<protein>
    <recommendedName>
        <fullName evidence="6">Transcription repressor</fullName>
    </recommendedName>
    <alternativeName>
        <fullName evidence="6">Ovate family protein</fullName>
    </alternativeName>
</protein>
<dbReference type="NCBIfam" id="TIGR01568">
    <property type="entry name" value="A_thal_3678"/>
    <property type="match status" value="1"/>
</dbReference>
<dbReference type="PROSITE" id="PS51754">
    <property type="entry name" value="OVATE"/>
    <property type="match status" value="1"/>
</dbReference>
<dbReference type="InterPro" id="IPR038933">
    <property type="entry name" value="Ovate"/>
</dbReference>
<keyword evidence="10" id="KW-1185">Reference proteome</keyword>
<evidence type="ECO:0000259" key="8">
    <source>
        <dbReference type="PROSITE" id="PS51754"/>
    </source>
</evidence>
<dbReference type="PANTHER" id="PTHR33057:SF70">
    <property type="entry name" value="TRANSCRIPTION REPRESSOR-RELATED"/>
    <property type="match status" value="1"/>
</dbReference>
<dbReference type="Proteomes" id="UP001140206">
    <property type="component" value="Chromosome 5"/>
</dbReference>
<comment type="caution">
    <text evidence="9">The sequence shown here is derived from an EMBL/GenBank/DDBJ whole genome shotgun (WGS) entry which is preliminary data.</text>
</comment>
<keyword evidence="4 6" id="KW-0804">Transcription</keyword>
<dbReference type="Pfam" id="PF04844">
    <property type="entry name" value="Ovate"/>
    <property type="match status" value="1"/>
</dbReference>
<evidence type="ECO:0000256" key="1">
    <source>
        <dbReference type="ARBA" id="ARBA00004123"/>
    </source>
</evidence>
<dbReference type="GO" id="GO:0045892">
    <property type="term" value="P:negative regulation of DNA-templated transcription"/>
    <property type="evidence" value="ECO:0007669"/>
    <property type="project" value="UniProtKB-UniRule"/>
</dbReference>
<sequence length="224" mass="25232">MSNQGNGKKVRKSHSLFPLGCGCKDVKAVSVAVPKRELHDKSSYFRTNVNNVSSTDTLTHPSVSISSWQRVGEAERPESSASTPSFSGLLRELNELERTVKEWGRNKKYASSPLGSFSSSDKNKERIGSARLDESIVVVKESDDPLDDFKKSMLQMIVENEIASKDEMEELLHRFLLLNSLENHNVIIRAFTELWEEVLSEVEETPKLRSSRGEPRPFGLRPVQ</sequence>
<feature type="region of interest" description="Disordered" evidence="7">
    <location>
        <begin position="205"/>
        <end position="224"/>
    </location>
</feature>
<accession>A0AAV8BTQ2</accession>
<evidence type="ECO:0000256" key="5">
    <source>
        <dbReference type="ARBA" id="ARBA00023242"/>
    </source>
</evidence>
<proteinExistence type="predicted"/>
<keyword evidence="2 6" id="KW-0678">Repressor</keyword>
<dbReference type="PANTHER" id="PTHR33057">
    <property type="entry name" value="TRANSCRIPTION REPRESSOR OFP7-RELATED"/>
    <property type="match status" value="1"/>
</dbReference>
<comment type="subcellular location">
    <subcellularLocation>
        <location evidence="1 6">Nucleus</location>
    </subcellularLocation>
</comment>
<feature type="compositionally biased region" description="Basic and acidic residues" evidence="7">
    <location>
        <begin position="205"/>
        <end position="215"/>
    </location>
</feature>
<evidence type="ECO:0000256" key="2">
    <source>
        <dbReference type="ARBA" id="ARBA00022491"/>
    </source>
</evidence>
<organism evidence="9 10">
    <name type="scientific">Rhynchospora pubera</name>
    <dbReference type="NCBI Taxonomy" id="906938"/>
    <lineage>
        <taxon>Eukaryota</taxon>
        <taxon>Viridiplantae</taxon>
        <taxon>Streptophyta</taxon>
        <taxon>Embryophyta</taxon>
        <taxon>Tracheophyta</taxon>
        <taxon>Spermatophyta</taxon>
        <taxon>Magnoliopsida</taxon>
        <taxon>Liliopsida</taxon>
        <taxon>Poales</taxon>
        <taxon>Cyperaceae</taxon>
        <taxon>Cyperoideae</taxon>
        <taxon>Rhynchosporeae</taxon>
        <taxon>Rhynchospora</taxon>
    </lineage>
</organism>
<evidence type="ECO:0000256" key="7">
    <source>
        <dbReference type="SAM" id="MobiDB-lite"/>
    </source>
</evidence>
<dbReference type="InterPro" id="IPR006458">
    <property type="entry name" value="Ovate_C"/>
</dbReference>